<protein>
    <submittedName>
        <fullName evidence="1">Uncharacterized protein</fullName>
    </submittedName>
</protein>
<keyword evidence="2" id="KW-1185">Reference proteome</keyword>
<evidence type="ECO:0000313" key="2">
    <source>
        <dbReference type="Proteomes" id="UP000828390"/>
    </source>
</evidence>
<accession>A0A9D4E3R1</accession>
<sequence length="64" mass="7413">MRQTGDRCLQHTISTHFNERLALLQPKALGKASATSYDFRRLQLSEESLNLQHNSTEIEGERER</sequence>
<reference evidence="1" key="1">
    <citation type="journal article" date="2019" name="bioRxiv">
        <title>The Genome of the Zebra Mussel, Dreissena polymorpha: A Resource for Invasive Species Research.</title>
        <authorList>
            <person name="McCartney M.A."/>
            <person name="Auch B."/>
            <person name="Kono T."/>
            <person name="Mallez S."/>
            <person name="Zhang Y."/>
            <person name="Obille A."/>
            <person name="Becker A."/>
            <person name="Abrahante J.E."/>
            <person name="Garbe J."/>
            <person name="Badalamenti J.P."/>
            <person name="Herman A."/>
            <person name="Mangelson H."/>
            <person name="Liachko I."/>
            <person name="Sullivan S."/>
            <person name="Sone E.D."/>
            <person name="Koren S."/>
            <person name="Silverstein K.A.T."/>
            <person name="Beckman K.B."/>
            <person name="Gohl D.M."/>
        </authorList>
    </citation>
    <scope>NUCLEOTIDE SEQUENCE</scope>
    <source>
        <strain evidence="1">Duluth1</strain>
        <tissue evidence="1">Whole animal</tissue>
    </source>
</reference>
<evidence type="ECO:0000313" key="1">
    <source>
        <dbReference type="EMBL" id="KAH3773289.1"/>
    </source>
</evidence>
<dbReference type="Proteomes" id="UP000828390">
    <property type="component" value="Unassembled WGS sequence"/>
</dbReference>
<organism evidence="1 2">
    <name type="scientific">Dreissena polymorpha</name>
    <name type="common">Zebra mussel</name>
    <name type="synonym">Mytilus polymorpha</name>
    <dbReference type="NCBI Taxonomy" id="45954"/>
    <lineage>
        <taxon>Eukaryota</taxon>
        <taxon>Metazoa</taxon>
        <taxon>Spiralia</taxon>
        <taxon>Lophotrochozoa</taxon>
        <taxon>Mollusca</taxon>
        <taxon>Bivalvia</taxon>
        <taxon>Autobranchia</taxon>
        <taxon>Heteroconchia</taxon>
        <taxon>Euheterodonta</taxon>
        <taxon>Imparidentia</taxon>
        <taxon>Neoheterodontei</taxon>
        <taxon>Myida</taxon>
        <taxon>Dreissenoidea</taxon>
        <taxon>Dreissenidae</taxon>
        <taxon>Dreissena</taxon>
    </lineage>
</organism>
<reference evidence="1" key="2">
    <citation type="submission" date="2020-11" db="EMBL/GenBank/DDBJ databases">
        <authorList>
            <person name="McCartney M.A."/>
            <person name="Auch B."/>
            <person name="Kono T."/>
            <person name="Mallez S."/>
            <person name="Becker A."/>
            <person name="Gohl D.M."/>
            <person name="Silverstein K.A.T."/>
            <person name="Koren S."/>
            <person name="Bechman K.B."/>
            <person name="Herman A."/>
            <person name="Abrahante J.E."/>
            <person name="Garbe J."/>
        </authorList>
    </citation>
    <scope>NUCLEOTIDE SEQUENCE</scope>
    <source>
        <strain evidence="1">Duluth1</strain>
        <tissue evidence="1">Whole animal</tissue>
    </source>
</reference>
<name>A0A9D4E3R1_DREPO</name>
<proteinExistence type="predicted"/>
<comment type="caution">
    <text evidence="1">The sequence shown here is derived from an EMBL/GenBank/DDBJ whole genome shotgun (WGS) entry which is preliminary data.</text>
</comment>
<dbReference type="AlphaFoldDB" id="A0A9D4E3R1"/>
<dbReference type="EMBL" id="JAIWYP010000009">
    <property type="protein sequence ID" value="KAH3773289.1"/>
    <property type="molecule type" value="Genomic_DNA"/>
</dbReference>
<gene>
    <name evidence="1" type="ORF">DPMN_174648</name>
</gene>